<dbReference type="Pfam" id="PF01168">
    <property type="entry name" value="Ala_racemase_N"/>
    <property type="match status" value="1"/>
</dbReference>
<name>E4Q1G4_CALOW</name>
<dbReference type="PANTHER" id="PTHR10146:SF14">
    <property type="entry name" value="PYRIDOXAL PHOSPHATE HOMEOSTASIS PROTEIN"/>
    <property type="match status" value="1"/>
</dbReference>
<organism evidence="6 7">
    <name type="scientific">Caldicellulosiruptor owensensis (strain ATCC 700167 / DSM 13100 / OL)</name>
    <dbReference type="NCBI Taxonomy" id="632518"/>
    <lineage>
        <taxon>Bacteria</taxon>
        <taxon>Bacillati</taxon>
        <taxon>Bacillota</taxon>
        <taxon>Bacillota incertae sedis</taxon>
        <taxon>Caldicellulosiruptorales</taxon>
        <taxon>Caldicellulosiruptoraceae</taxon>
        <taxon>Caldicellulosiruptor</taxon>
    </lineage>
</organism>
<evidence type="ECO:0000256" key="2">
    <source>
        <dbReference type="HAMAP-Rule" id="MF_02087"/>
    </source>
</evidence>
<dbReference type="eggNOG" id="COG0325">
    <property type="taxonomic scope" value="Bacteria"/>
</dbReference>
<protein>
    <recommendedName>
        <fullName evidence="2">Pyridoxal phosphate homeostasis protein</fullName>
        <shortName evidence="2">PLP homeostasis protein</shortName>
    </recommendedName>
</protein>
<evidence type="ECO:0000313" key="7">
    <source>
        <dbReference type="Proteomes" id="UP000006889"/>
    </source>
</evidence>
<gene>
    <name evidence="6" type="ordered locus">Calow_1136</name>
</gene>
<dbReference type="PIRSF" id="PIRSF004848">
    <property type="entry name" value="YBL036c_PLPDEIII"/>
    <property type="match status" value="1"/>
</dbReference>
<feature type="domain" description="Alanine racemase N-terminal" evidence="5">
    <location>
        <begin position="52"/>
        <end position="236"/>
    </location>
</feature>
<dbReference type="HOGENOM" id="CLU_059988_1_0_9"/>
<dbReference type="CDD" id="cd00635">
    <property type="entry name" value="PLPDE_III_YBL036c_like"/>
    <property type="match status" value="1"/>
</dbReference>
<dbReference type="NCBIfam" id="TIGR00044">
    <property type="entry name" value="YggS family pyridoxal phosphate-dependent enzyme"/>
    <property type="match status" value="1"/>
</dbReference>
<evidence type="ECO:0000313" key="6">
    <source>
        <dbReference type="EMBL" id="ADQ04698.1"/>
    </source>
</evidence>
<dbReference type="Gene3D" id="3.20.20.10">
    <property type="entry name" value="Alanine racemase"/>
    <property type="match status" value="1"/>
</dbReference>
<dbReference type="GO" id="GO:0030170">
    <property type="term" value="F:pyridoxal phosphate binding"/>
    <property type="evidence" value="ECO:0007669"/>
    <property type="project" value="UniProtKB-UniRule"/>
</dbReference>
<comment type="cofactor">
    <cofactor evidence="3">
        <name>pyridoxal 5'-phosphate</name>
        <dbReference type="ChEBI" id="CHEBI:597326"/>
    </cofactor>
</comment>
<sequence length="238" mass="27212">MGDDIMVDKEILKKNIEDIMNRIEKACLRSGRNPSEVSLLGATKGVNVDTIKLANQLGLKIFGENRVQEFLPKFQVLPYLEWHFIGRLQTNKIKYIYDKVSLIHSIDSPQQIDELEKRCAKAGKACNVLIEINIGGEESKGGVSVEKVDDLIEKISNCSHIILKGFMTIPPIEDDDKKLRWYFRMMKEIFEKYKKLNYNNVKIEVLSMGMSNDFEVAIEEGATLVRIGTKIFGERPKK</sequence>
<proteinExistence type="inferred from homology"/>
<dbReference type="InterPro" id="IPR029066">
    <property type="entry name" value="PLP-binding_barrel"/>
</dbReference>
<reference evidence="6 7" key="2">
    <citation type="journal article" date="2011" name="J. Bacteriol.">
        <title>Complete genome sequences for the anaerobic, extremely thermophilic plant biomass-degrading bacteria Caldicellulosiruptor hydrothermalis, Caldicellulosiruptor kristjanssonii, Caldicellulosiruptor kronotskyensis, Caldicellulosiruptor owensenis, and Caldicellulosiruptor lactoaceticus.</title>
        <authorList>
            <person name="Blumer-Schuette S.E."/>
            <person name="Ozdemir I."/>
            <person name="Mistry D."/>
            <person name="Lucas S."/>
            <person name="Lapidus A."/>
            <person name="Cheng J.F."/>
            <person name="Goodwin L.A."/>
            <person name="Pitluck S."/>
            <person name="Land M.L."/>
            <person name="Hauser L.J."/>
            <person name="Woyke T."/>
            <person name="Mikhailova N."/>
            <person name="Pati A."/>
            <person name="Kyrpides N.C."/>
            <person name="Ivanova N."/>
            <person name="Detter J.C."/>
            <person name="Walston-Davenport K."/>
            <person name="Han S."/>
            <person name="Adams M.W."/>
            <person name="Kelly R.M."/>
        </authorList>
    </citation>
    <scope>NUCLEOTIDE SEQUENCE [LARGE SCALE GENOMIC DNA]</scope>
    <source>
        <strain evidence="7">ATCC 700167 / DSM 13100 / OL</strain>
    </source>
</reference>
<dbReference type="HAMAP" id="MF_02087">
    <property type="entry name" value="PLP_homeostasis"/>
    <property type="match status" value="1"/>
</dbReference>
<evidence type="ECO:0000259" key="5">
    <source>
        <dbReference type="Pfam" id="PF01168"/>
    </source>
</evidence>
<dbReference type="AlphaFoldDB" id="E4Q1G4"/>
<dbReference type="SUPFAM" id="SSF51419">
    <property type="entry name" value="PLP-binding barrel"/>
    <property type="match status" value="1"/>
</dbReference>
<feature type="modified residue" description="N6-(pyridoxal phosphate)lysine" evidence="2 3">
    <location>
        <position position="44"/>
    </location>
</feature>
<reference key="1">
    <citation type="submission" date="2010-09" db="EMBL/GenBank/DDBJ databases">
        <title>Complete sequence of Caldicellulosiruptor owensensis OL.</title>
        <authorList>
            <consortium name="US DOE Joint Genome Institute"/>
            <person name="Lucas S."/>
            <person name="Copeland A."/>
            <person name="Lapidus A."/>
            <person name="Cheng J.-F."/>
            <person name="Bruce D."/>
            <person name="Goodwin L."/>
            <person name="Pitluck S."/>
            <person name="Davenport K."/>
            <person name="Detter J.C."/>
            <person name="Han C."/>
            <person name="Tapia R."/>
            <person name="Land M."/>
            <person name="Hauser L."/>
            <person name="Chang Y.-J."/>
            <person name="Jeffries C."/>
            <person name="Kyrpides N."/>
            <person name="Ivanova N."/>
            <person name="Mikhailova N."/>
            <person name="Blumer-Schuette S.E."/>
            <person name="Kelly R.M."/>
            <person name="Woyke T."/>
        </authorList>
    </citation>
    <scope>NUCLEOTIDE SEQUENCE</scope>
    <source>
        <strain>OL</strain>
    </source>
</reference>
<dbReference type="PANTHER" id="PTHR10146">
    <property type="entry name" value="PROLINE SYNTHETASE CO-TRANSCRIBED BACTERIAL HOMOLOG PROTEIN"/>
    <property type="match status" value="1"/>
</dbReference>
<comment type="similarity">
    <text evidence="2 4">Belongs to the pyridoxal phosphate-binding protein YggS/PROSC family.</text>
</comment>
<comment type="function">
    <text evidence="2">Pyridoxal 5'-phosphate (PLP)-binding protein, which is involved in PLP homeostasis.</text>
</comment>
<dbReference type="FunFam" id="3.20.20.10:FF:000018">
    <property type="entry name" value="Pyridoxal phosphate homeostasis protein"/>
    <property type="match status" value="1"/>
</dbReference>
<dbReference type="PROSITE" id="PS01211">
    <property type="entry name" value="UPF0001"/>
    <property type="match status" value="1"/>
</dbReference>
<dbReference type="STRING" id="632518.Calow_1136"/>
<evidence type="ECO:0000256" key="1">
    <source>
        <dbReference type="ARBA" id="ARBA00022898"/>
    </source>
</evidence>
<keyword evidence="1 2" id="KW-0663">Pyridoxal phosphate</keyword>
<evidence type="ECO:0000256" key="4">
    <source>
        <dbReference type="RuleBase" id="RU004514"/>
    </source>
</evidence>
<evidence type="ECO:0000256" key="3">
    <source>
        <dbReference type="PIRSR" id="PIRSR004848-1"/>
    </source>
</evidence>
<keyword evidence="7" id="KW-1185">Reference proteome</keyword>
<dbReference type="InterPro" id="IPR011078">
    <property type="entry name" value="PyrdxlP_homeostasis"/>
</dbReference>
<dbReference type="KEGG" id="cow:Calow_1136"/>
<dbReference type="Proteomes" id="UP000006889">
    <property type="component" value="Chromosome"/>
</dbReference>
<dbReference type="InterPro" id="IPR001608">
    <property type="entry name" value="Ala_racemase_N"/>
</dbReference>
<accession>E4Q1G4</accession>
<dbReference type="EMBL" id="CP002216">
    <property type="protein sequence ID" value="ADQ04698.1"/>
    <property type="molecule type" value="Genomic_DNA"/>
</dbReference>